<dbReference type="RefSeq" id="WP_179462504.1">
    <property type="nucleotide sequence ID" value="NZ_JACBZX010000001.1"/>
</dbReference>
<accession>A0A852X3N1</accession>
<evidence type="ECO:0000313" key="2">
    <source>
        <dbReference type="Proteomes" id="UP000592181"/>
    </source>
</evidence>
<sequence>MTSPARAVRARRLALHPATGVAALAAVTLLSVTGGVRGDAWSGPVGWLALAMLAGFSTSGST</sequence>
<proteinExistence type="predicted"/>
<comment type="caution">
    <text evidence="1">The sequence shown here is derived from an EMBL/GenBank/DDBJ whole genome shotgun (WGS) entry which is preliminary data.</text>
</comment>
<evidence type="ECO:0000313" key="1">
    <source>
        <dbReference type="EMBL" id="NYG37077.1"/>
    </source>
</evidence>
<organism evidence="1 2">
    <name type="scientific">Janibacter alkaliphilus</name>
    <dbReference type="NCBI Taxonomy" id="1069963"/>
    <lineage>
        <taxon>Bacteria</taxon>
        <taxon>Bacillati</taxon>
        <taxon>Actinomycetota</taxon>
        <taxon>Actinomycetes</taxon>
        <taxon>Micrococcales</taxon>
        <taxon>Intrasporangiaceae</taxon>
        <taxon>Janibacter</taxon>
    </lineage>
</organism>
<dbReference type="Proteomes" id="UP000592181">
    <property type="component" value="Unassembled WGS sequence"/>
</dbReference>
<keyword evidence="2" id="KW-1185">Reference proteome</keyword>
<protein>
    <submittedName>
        <fullName evidence="1">Uncharacterized protein</fullName>
    </submittedName>
</protein>
<dbReference type="AlphaFoldDB" id="A0A852X3N1"/>
<gene>
    <name evidence="1" type="ORF">BJY28_001546</name>
</gene>
<dbReference type="EMBL" id="JACBZX010000001">
    <property type="protein sequence ID" value="NYG37077.1"/>
    <property type="molecule type" value="Genomic_DNA"/>
</dbReference>
<reference evidence="1 2" key="1">
    <citation type="submission" date="2020-07" db="EMBL/GenBank/DDBJ databases">
        <title>Sequencing the genomes of 1000 actinobacteria strains.</title>
        <authorList>
            <person name="Klenk H.-P."/>
        </authorList>
    </citation>
    <scope>NUCLEOTIDE SEQUENCE [LARGE SCALE GENOMIC DNA]</scope>
    <source>
        <strain evidence="1 2">DSM 24723</strain>
    </source>
</reference>
<name>A0A852X3N1_9MICO</name>